<reference evidence="1" key="1">
    <citation type="journal article" date="2014" name="Int. J. Syst. Evol. Microbiol.">
        <title>Complete genome sequence of Corynebacterium casei LMG S-19264T (=DSM 44701T), isolated from a smear-ripened cheese.</title>
        <authorList>
            <consortium name="US DOE Joint Genome Institute (JGI-PGF)"/>
            <person name="Walter F."/>
            <person name="Albersmeier A."/>
            <person name="Kalinowski J."/>
            <person name="Ruckert C."/>
        </authorList>
    </citation>
    <scope>NUCLEOTIDE SEQUENCE</scope>
    <source>
        <strain evidence="1">CGMCC 4.7679</strain>
    </source>
</reference>
<dbReference type="AlphaFoldDB" id="A0A8H9J494"/>
<sequence length="107" mass="11694">MPTEADFREMSEAYARVAPDPAHFAEFQGKLSAVVAGMPGWPDDALRGIPVPALLVFGDHDFVRLDHALAMTALIPDSRLAVLPGTTHADVLRRTELLAPMLTEFLR</sequence>
<dbReference type="SUPFAM" id="SSF53474">
    <property type="entry name" value="alpha/beta-Hydrolases"/>
    <property type="match status" value="1"/>
</dbReference>
<evidence type="ECO:0008006" key="3">
    <source>
        <dbReference type="Google" id="ProtNLM"/>
    </source>
</evidence>
<dbReference type="Gene3D" id="3.40.50.1820">
    <property type="entry name" value="alpha/beta hydrolase"/>
    <property type="match status" value="1"/>
</dbReference>
<proteinExistence type="predicted"/>
<keyword evidence="2" id="KW-1185">Reference proteome</keyword>
<comment type="caution">
    <text evidence="1">The sequence shown here is derived from an EMBL/GenBank/DDBJ whole genome shotgun (WGS) entry which is preliminary data.</text>
</comment>
<dbReference type="Proteomes" id="UP000658656">
    <property type="component" value="Unassembled WGS sequence"/>
</dbReference>
<dbReference type="EMBL" id="BNAV01000018">
    <property type="protein sequence ID" value="GHF85227.1"/>
    <property type="molecule type" value="Genomic_DNA"/>
</dbReference>
<reference evidence="1" key="2">
    <citation type="submission" date="2020-09" db="EMBL/GenBank/DDBJ databases">
        <authorList>
            <person name="Sun Q."/>
            <person name="Zhou Y."/>
        </authorList>
    </citation>
    <scope>NUCLEOTIDE SEQUENCE</scope>
    <source>
        <strain evidence="1">CGMCC 4.7679</strain>
    </source>
</reference>
<dbReference type="InterPro" id="IPR029058">
    <property type="entry name" value="AB_hydrolase_fold"/>
</dbReference>
<accession>A0A8H9J494</accession>
<organism evidence="1 2">
    <name type="scientific">Amycolatopsis bartoniae</name>
    <dbReference type="NCBI Taxonomy" id="941986"/>
    <lineage>
        <taxon>Bacteria</taxon>
        <taxon>Bacillati</taxon>
        <taxon>Actinomycetota</taxon>
        <taxon>Actinomycetes</taxon>
        <taxon>Pseudonocardiales</taxon>
        <taxon>Pseudonocardiaceae</taxon>
        <taxon>Amycolatopsis</taxon>
    </lineage>
</organism>
<dbReference type="RefSeq" id="WP_221216131.1">
    <property type="nucleotide sequence ID" value="NZ_BNAV01000018.1"/>
</dbReference>
<evidence type="ECO:0000313" key="2">
    <source>
        <dbReference type="Proteomes" id="UP000658656"/>
    </source>
</evidence>
<evidence type="ECO:0000313" key="1">
    <source>
        <dbReference type="EMBL" id="GHF85227.1"/>
    </source>
</evidence>
<name>A0A8H9J494_9PSEU</name>
<gene>
    <name evidence="1" type="ORF">GCM10017566_69100</name>
</gene>
<protein>
    <recommendedName>
        <fullName evidence="3">Alpha/beta hydrolase</fullName>
    </recommendedName>
</protein>